<evidence type="ECO:0000313" key="1">
    <source>
        <dbReference type="EMBL" id="KKN80540.1"/>
    </source>
</evidence>
<dbReference type="InterPro" id="IPR038765">
    <property type="entry name" value="Papain-like_cys_pep_sf"/>
</dbReference>
<proteinExistence type="predicted"/>
<dbReference type="AlphaFoldDB" id="A0A0F9TH18"/>
<dbReference type="EMBL" id="LAZR01000229">
    <property type="protein sequence ID" value="KKN80540.1"/>
    <property type="molecule type" value="Genomic_DNA"/>
</dbReference>
<dbReference type="SUPFAM" id="SSF54001">
    <property type="entry name" value="Cysteine proteinases"/>
    <property type="match status" value="1"/>
</dbReference>
<comment type="caution">
    <text evidence="1">The sequence shown here is derived from an EMBL/GenBank/DDBJ whole genome shotgun (WGS) entry which is preliminary data.</text>
</comment>
<dbReference type="Pfam" id="PF05708">
    <property type="entry name" value="Peptidase_C92"/>
    <property type="match status" value="1"/>
</dbReference>
<sequence>MLDRIGRLIAAFLQEPVTDCAGATPFPFDALLHALRPCDVILIEGNTRISSPIKYLTQSTWSHSALYVGQHRDLRHAIIEADLEQGVIIAAVEKYKDVHIRICRPSGLNARDQARITRFAAERVGNGYDLQNVFDLIRYLVPLPVPRRFRRRMISLGSGDPTRAICSTLIAQAFQHVGYPILPRIETHDPKRSRWGNEAEIMHIRHHSLFVPRDFDLSPFFEIVKPPLRPDFDFHDVEWSSAHGGAEAAST</sequence>
<dbReference type="InterPro" id="IPR024453">
    <property type="entry name" value="Peptidase_C92"/>
</dbReference>
<gene>
    <name evidence="1" type="ORF">LCGC14_0328600</name>
</gene>
<protein>
    <recommendedName>
        <fullName evidence="2">Lipo-like protein</fullName>
    </recommendedName>
</protein>
<dbReference type="Gene3D" id="3.90.1720.10">
    <property type="entry name" value="endopeptidase domain like (from Nostoc punctiforme)"/>
    <property type="match status" value="1"/>
</dbReference>
<evidence type="ECO:0008006" key="2">
    <source>
        <dbReference type="Google" id="ProtNLM"/>
    </source>
</evidence>
<organism evidence="1">
    <name type="scientific">marine sediment metagenome</name>
    <dbReference type="NCBI Taxonomy" id="412755"/>
    <lineage>
        <taxon>unclassified sequences</taxon>
        <taxon>metagenomes</taxon>
        <taxon>ecological metagenomes</taxon>
    </lineage>
</organism>
<name>A0A0F9TH18_9ZZZZ</name>
<accession>A0A0F9TH18</accession>
<reference evidence="1" key="1">
    <citation type="journal article" date="2015" name="Nature">
        <title>Complex archaea that bridge the gap between prokaryotes and eukaryotes.</title>
        <authorList>
            <person name="Spang A."/>
            <person name="Saw J.H."/>
            <person name="Jorgensen S.L."/>
            <person name="Zaremba-Niedzwiedzka K."/>
            <person name="Martijn J."/>
            <person name="Lind A.E."/>
            <person name="van Eijk R."/>
            <person name="Schleper C."/>
            <person name="Guy L."/>
            <person name="Ettema T.J."/>
        </authorList>
    </citation>
    <scope>NUCLEOTIDE SEQUENCE</scope>
</reference>